<dbReference type="STRING" id="1447883.A0A2B7Z5D9"/>
<protein>
    <submittedName>
        <fullName evidence="1">Uncharacterized protein</fullName>
    </submittedName>
</protein>
<accession>A0A2B7Z5D9</accession>
<sequence length="116" mass="13362">MLSQHSNKLDETIIVKGAQNHPRVKNELDILKPPHSRLDRIRRRREAISKLDQKPGLKTQHIQPLIGEIQDPTEPTIIVLKHLDNDLLSTSKKMTLPQKEFKEPFNHIHHHGSSLA</sequence>
<keyword evidence="2" id="KW-1185">Reference proteome</keyword>
<dbReference type="EMBL" id="PDNA01000002">
    <property type="protein sequence ID" value="PGH28057.1"/>
    <property type="molecule type" value="Genomic_DNA"/>
</dbReference>
<evidence type="ECO:0000313" key="1">
    <source>
        <dbReference type="EMBL" id="PGH28057.1"/>
    </source>
</evidence>
<gene>
    <name evidence="1" type="ORF">AJ80_00313</name>
</gene>
<evidence type="ECO:0000313" key="2">
    <source>
        <dbReference type="Proteomes" id="UP000224634"/>
    </source>
</evidence>
<dbReference type="Proteomes" id="UP000224634">
    <property type="component" value="Unassembled WGS sequence"/>
</dbReference>
<name>A0A2B7Z5D9_POLH7</name>
<dbReference type="AlphaFoldDB" id="A0A2B7Z5D9"/>
<proteinExistence type="predicted"/>
<reference evidence="1 2" key="1">
    <citation type="submission" date="2017-10" db="EMBL/GenBank/DDBJ databases">
        <title>Comparative genomics in systemic dimorphic fungi from Ajellomycetaceae.</title>
        <authorList>
            <person name="Munoz J.F."/>
            <person name="Mcewen J.G."/>
            <person name="Clay O.K."/>
            <person name="Cuomo C.A."/>
        </authorList>
    </citation>
    <scope>NUCLEOTIDE SEQUENCE [LARGE SCALE GENOMIC DNA]</scope>
    <source>
        <strain evidence="1 2">UAMH7299</strain>
    </source>
</reference>
<comment type="caution">
    <text evidence="1">The sequence shown here is derived from an EMBL/GenBank/DDBJ whole genome shotgun (WGS) entry which is preliminary data.</text>
</comment>
<organism evidence="1 2">
    <name type="scientific">Polytolypa hystricis (strain UAMH7299)</name>
    <dbReference type="NCBI Taxonomy" id="1447883"/>
    <lineage>
        <taxon>Eukaryota</taxon>
        <taxon>Fungi</taxon>
        <taxon>Dikarya</taxon>
        <taxon>Ascomycota</taxon>
        <taxon>Pezizomycotina</taxon>
        <taxon>Eurotiomycetes</taxon>
        <taxon>Eurotiomycetidae</taxon>
        <taxon>Onygenales</taxon>
        <taxon>Onygenales incertae sedis</taxon>
        <taxon>Polytolypa</taxon>
    </lineage>
</organism>
<dbReference type="OrthoDB" id="5979581at2759"/>